<dbReference type="AlphaFoldDB" id="A0A438D5B1"/>
<dbReference type="SUPFAM" id="SSF52058">
    <property type="entry name" value="L domain-like"/>
    <property type="match status" value="1"/>
</dbReference>
<dbReference type="GO" id="GO:0006952">
    <property type="term" value="P:defense response"/>
    <property type="evidence" value="ECO:0007669"/>
    <property type="project" value="UniProtKB-KW"/>
</dbReference>
<dbReference type="PANTHER" id="PTHR23155:SF1228">
    <property type="entry name" value="NB-ARC DOMAIN CONTAINING PROTEIN, EXPRESSED"/>
    <property type="match status" value="1"/>
</dbReference>
<feature type="domain" description="Disease resistance protein winged helix" evidence="3">
    <location>
        <begin position="136"/>
        <end position="207"/>
    </location>
</feature>
<dbReference type="Gene3D" id="1.10.10.10">
    <property type="entry name" value="Winged helix-like DNA-binding domain superfamily/Winged helix DNA-binding domain"/>
    <property type="match status" value="1"/>
</dbReference>
<dbReference type="SUPFAM" id="SSF52540">
    <property type="entry name" value="P-loop containing nucleoside triphosphate hydrolases"/>
    <property type="match status" value="1"/>
</dbReference>
<dbReference type="InterPro" id="IPR036388">
    <property type="entry name" value="WH-like_DNA-bd_sf"/>
</dbReference>
<comment type="caution">
    <text evidence="4">The sequence shown here is derived from an EMBL/GenBank/DDBJ whole genome shotgun (WGS) entry which is preliminary data.</text>
</comment>
<proteinExistence type="predicted"/>
<evidence type="ECO:0000259" key="3">
    <source>
        <dbReference type="Pfam" id="PF23559"/>
    </source>
</evidence>
<dbReference type="InterPro" id="IPR044974">
    <property type="entry name" value="Disease_R_plants"/>
</dbReference>
<sequence length="396" mass="45282">MLSDTSIVVFGFLYLRSIEWRALDADRQFCSDAHSSTETPQVLVDLSSHIPESNKSRVLITTRILEVAHHTPSYLHEFRPLSFDDSWELFLSKAVVDKCQGSPLSIALLGGLLSGKQKTPESWNQVLQIMLSYRGLFPEDHEISERKLINLWIAESFVQKKGRRNSTGRGCEDYLAELIQRSLILVGKRRIDGGVRSCYIHDMVRDFLISEAKQSRLFEGIWVLEIELTNLQILAIKWGGWVEDDGLGKLTQLRKLKIQGSKDLSSSQDTPFSCHTYLYKLFLKGRLNKLPEETTFYPPNLVKLKLKYSKLEADQMLTLEKLPNLRIPPIIALLLFGKKTGCGNMRGLVHGLLHLQNLQQLKLKRVNPELTEDLDLAEGEELRKIRSITRKIQDKT</sequence>
<dbReference type="GO" id="GO:0043531">
    <property type="term" value="F:ADP binding"/>
    <property type="evidence" value="ECO:0007669"/>
    <property type="project" value="InterPro"/>
</dbReference>
<keyword evidence="2" id="KW-0611">Plant defense</keyword>
<gene>
    <name evidence="4" type="primary">RPP13_0</name>
    <name evidence="4" type="ORF">CK203_101259</name>
</gene>
<reference evidence="4 5" key="1">
    <citation type="journal article" date="2018" name="PLoS Genet.">
        <title>Population sequencing reveals clonal diversity and ancestral inbreeding in the grapevine cultivar Chardonnay.</title>
        <authorList>
            <person name="Roach M.J."/>
            <person name="Johnson D.L."/>
            <person name="Bohlmann J."/>
            <person name="van Vuuren H.J."/>
            <person name="Jones S.J."/>
            <person name="Pretorius I.S."/>
            <person name="Schmidt S.A."/>
            <person name="Borneman A.R."/>
        </authorList>
    </citation>
    <scope>NUCLEOTIDE SEQUENCE [LARGE SCALE GENOMIC DNA]</scope>
    <source>
        <strain evidence="5">cv. Chardonnay</strain>
        <tissue evidence="4">Leaf</tissue>
    </source>
</reference>
<dbReference type="Pfam" id="PF23559">
    <property type="entry name" value="WHD_DRP"/>
    <property type="match status" value="1"/>
</dbReference>
<dbReference type="InterPro" id="IPR027417">
    <property type="entry name" value="P-loop_NTPase"/>
</dbReference>
<dbReference type="InterPro" id="IPR032675">
    <property type="entry name" value="LRR_dom_sf"/>
</dbReference>
<evidence type="ECO:0000256" key="2">
    <source>
        <dbReference type="ARBA" id="ARBA00022821"/>
    </source>
</evidence>
<keyword evidence="1" id="KW-0677">Repeat</keyword>
<dbReference type="Gene3D" id="3.80.10.10">
    <property type="entry name" value="Ribonuclease Inhibitor"/>
    <property type="match status" value="1"/>
</dbReference>
<dbReference type="InterPro" id="IPR058922">
    <property type="entry name" value="WHD_DRP"/>
</dbReference>
<organism evidence="4 5">
    <name type="scientific">Vitis vinifera</name>
    <name type="common">Grape</name>
    <dbReference type="NCBI Taxonomy" id="29760"/>
    <lineage>
        <taxon>Eukaryota</taxon>
        <taxon>Viridiplantae</taxon>
        <taxon>Streptophyta</taxon>
        <taxon>Embryophyta</taxon>
        <taxon>Tracheophyta</taxon>
        <taxon>Spermatophyta</taxon>
        <taxon>Magnoliopsida</taxon>
        <taxon>eudicotyledons</taxon>
        <taxon>Gunneridae</taxon>
        <taxon>Pentapetalae</taxon>
        <taxon>rosids</taxon>
        <taxon>Vitales</taxon>
        <taxon>Vitaceae</taxon>
        <taxon>Viteae</taxon>
        <taxon>Vitis</taxon>
    </lineage>
</organism>
<evidence type="ECO:0000256" key="1">
    <source>
        <dbReference type="ARBA" id="ARBA00022737"/>
    </source>
</evidence>
<dbReference type="FunFam" id="1.10.10.10:FF:000322">
    <property type="entry name" value="Probable disease resistance protein At1g63360"/>
    <property type="match status" value="1"/>
</dbReference>
<protein>
    <submittedName>
        <fullName evidence="4">Disease resistance protein RPP13</fullName>
    </submittedName>
</protein>
<dbReference type="Proteomes" id="UP000288805">
    <property type="component" value="Unassembled WGS sequence"/>
</dbReference>
<evidence type="ECO:0000313" key="4">
    <source>
        <dbReference type="EMBL" id="RVW30665.1"/>
    </source>
</evidence>
<evidence type="ECO:0000313" key="5">
    <source>
        <dbReference type="Proteomes" id="UP000288805"/>
    </source>
</evidence>
<dbReference type="PANTHER" id="PTHR23155">
    <property type="entry name" value="DISEASE RESISTANCE PROTEIN RP"/>
    <property type="match status" value="1"/>
</dbReference>
<accession>A0A438D5B1</accession>
<name>A0A438D5B1_VITVI</name>
<dbReference type="EMBL" id="QGNW01001790">
    <property type="protein sequence ID" value="RVW30665.1"/>
    <property type="molecule type" value="Genomic_DNA"/>
</dbReference>